<dbReference type="GO" id="GO:0006654">
    <property type="term" value="P:phosphatidic acid biosynthetic process"/>
    <property type="evidence" value="ECO:0007669"/>
    <property type="project" value="TreeGrafter"/>
</dbReference>
<evidence type="ECO:0000256" key="2">
    <source>
        <dbReference type="ARBA" id="ARBA00022516"/>
    </source>
</evidence>
<evidence type="ECO:0000256" key="5">
    <source>
        <dbReference type="ARBA" id="ARBA00023315"/>
    </source>
</evidence>
<keyword evidence="2" id="KW-0444">Lipid biosynthesis</keyword>
<dbReference type="InterPro" id="IPR002123">
    <property type="entry name" value="Plipid/glycerol_acylTrfase"/>
</dbReference>
<dbReference type="PANTHER" id="PTHR10434">
    <property type="entry name" value="1-ACYL-SN-GLYCEROL-3-PHOSPHATE ACYLTRANSFERASE"/>
    <property type="match status" value="1"/>
</dbReference>
<keyword evidence="6" id="KW-0472">Membrane</keyword>
<accession>A0A2S9GTT1</accession>
<keyword evidence="3 8" id="KW-0808">Transferase</keyword>
<keyword evidence="4" id="KW-0443">Lipid metabolism</keyword>
<dbReference type="GO" id="GO:0003841">
    <property type="term" value="F:1-acylglycerol-3-phosphate O-acyltransferase activity"/>
    <property type="evidence" value="ECO:0007669"/>
    <property type="project" value="TreeGrafter"/>
</dbReference>
<dbReference type="Pfam" id="PF01553">
    <property type="entry name" value="Acyltransferase"/>
    <property type="match status" value="1"/>
</dbReference>
<keyword evidence="6" id="KW-0812">Transmembrane</keyword>
<dbReference type="SMART" id="SM00563">
    <property type="entry name" value="PlsC"/>
    <property type="match status" value="1"/>
</dbReference>
<dbReference type="Proteomes" id="UP000237839">
    <property type="component" value="Unassembled WGS sequence"/>
</dbReference>
<feature type="transmembrane region" description="Helical" evidence="6">
    <location>
        <begin position="6"/>
        <end position="31"/>
    </location>
</feature>
<dbReference type="EMBL" id="PUGF01000029">
    <property type="protein sequence ID" value="PRC91108.1"/>
    <property type="molecule type" value="Genomic_DNA"/>
</dbReference>
<gene>
    <name evidence="8" type="ORF">S2091_4204</name>
</gene>
<feature type="domain" description="Phospholipid/glycerol acyltransferase" evidence="7">
    <location>
        <begin position="66"/>
        <end position="178"/>
    </location>
</feature>
<comment type="pathway">
    <text evidence="1">Lipid metabolism.</text>
</comment>
<dbReference type="AlphaFoldDB" id="A0A2S9GTT1"/>
<evidence type="ECO:0000256" key="3">
    <source>
        <dbReference type="ARBA" id="ARBA00022679"/>
    </source>
</evidence>
<evidence type="ECO:0000313" key="9">
    <source>
        <dbReference type="Proteomes" id="UP000237839"/>
    </source>
</evidence>
<evidence type="ECO:0000259" key="7">
    <source>
        <dbReference type="SMART" id="SM00563"/>
    </source>
</evidence>
<dbReference type="RefSeq" id="WP_105533932.1">
    <property type="nucleotide sequence ID" value="NZ_PUGF01000029.1"/>
</dbReference>
<organism evidence="8 9">
    <name type="scientific">Solimicrobium silvestre</name>
    <dbReference type="NCBI Taxonomy" id="2099400"/>
    <lineage>
        <taxon>Bacteria</taxon>
        <taxon>Pseudomonadati</taxon>
        <taxon>Pseudomonadota</taxon>
        <taxon>Betaproteobacteria</taxon>
        <taxon>Burkholderiales</taxon>
        <taxon>Oxalobacteraceae</taxon>
        <taxon>Solimicrobium</taxon>
    </lineage>
</organism>
<protein>
    <submittedName>
        <fullName evidence="8">Acyltransferase</fullName>
    </submittedName>
</protein>
<dbReference type="CDD" id="cd07989">
    <property type="entry name" value="LPLAT_AGPAT-like"/>
    <property type="match status" value="1"/>
</dbReference>
<evidence type="ECO:0000313" key="8">
    <source>
        <dbReference type="EMBL" id="PRC91108.1"/>
    </source>
</evidence>
<evidence type="ECO:0000256" key="1">
    <source>
        <dbReference type="ARBA" id="ARBA00005189"/>
    </source>
</evidence>
<evidence type="ECO:0000256" key="6">
    <source>
        <dbReference type="SAM" id="Phobius"/>
    </source>
</evidence>
<sequence>MNKLRYYLQICRVAVHLVRGLLICFLLFPWLSKEAKQSRIQIWSQQLLAVFNVRVKMNLASMPTGSVIISNHISWLDIFVINSLAPCRFVAKSDIRSWPMLGWLAEQAGTIYISRGSKSDVKRIYQYLIDQIEAGERVAFFPEGTTAAQGVVLPFHANLFEAAIHAKVPIQPFTLRYLNAAGELHHAVDFTGDMTFAASMDNILNGGEVVVELQSLEPISSIGAHRRELASAARLAVAEALQVDI</sequence>
<comment type="caution">
    <text evidence="8">The sequence shown here is derived from an EMBL/GenBank/DDBJ whole genome shotgun (WGS) entry which is preliminary data.</text>
</comment>
<keyword evidence="5 8" id="KW-0012">Acyltransferase</keyword>
<name>A0A2S9GTT1_9BURK</name>
<dbReference type="OrthoDB" id="9806880at2"/>
<keyword evidence="6" id="KW-1133">Transmembrane helix</keyword>
<evidence type="ECO:0000256" key="4">
    <source>
        <dbReference type="ARBA" id="ARBA00023098"/>
    </source>
</evidence>
<dbReference type="PANTHER" id="PTHR10434:SF64">
    <property type="entry name" value="1-ACYL-SN-GLYCEROL-3-PHOSPHATE ACYLTRANSFERASE-RELATED"/>
    <property type="match status" value="1"/>
</dbReference>
<dbReference type="SUPFAM" id="SSF69593">
    <property type="entry name" value="Glycerol-3-phosphate (1)-acyltransferase"/>
    <property type="match status" value="1"/>
</dbReference>
<keyword evidence="9" id="KW-1185">Reference proteome</keyword>
<reference evidence="8 9" key="1">
    <citation type="submission" date="2018-02" db="EMBL/GenBank/DDBJ databases">
        <title>Solimicrobium silvestre gen. nov., sp. nov., isolated from alpine forest soil.</title>
        <authorList>
            <person name="Margesin R."/>
            <person name="Albuquerque L."/>
            <person name="Zhang D.-C."/>
            <person name="Froufe H.J.C."/>
            <person name="Severino R."/>
            <person name="Roxo I."/>
            <person name="Egas C."/>
            <person name="Da Costa M.S."/>
        </authorList>
    </citation>
    <scope>NUCLEOTIDE SEQUENCE [LARGE SCALE GENOMIC DNA]</scope>
    <source>
        <strain evidence="8 9">S20-91</strain>
    </source>
</reference>
<proteinExistence type="predicted"/>